<dbReference type="EMBL" id="CP053452">
    <property type="protein sequence ID" value="QJW94398.1"/>
    <property type="molecule type" value="Genomic_DNA"/>
</dbReference>
<name>A0A6M5YK90_9BACT</name>
<accession>A0A6M5YK90</accession>
<feature type="region of interest" description="Disordered" evidence="1">
    <location>
        <begin position="15"/>
        <end position="50"/>
    </location>
</feature>
<feature type="compositionally biased region" description="Pro residues" evidence="1">
    <location>
        <begin position="37"/>
        <end position="50"/>
    </location>
</feature>
<reference evidence="3" key="1">
    <citation type="submission" date="2020-05" db="EMBL/GenBank/DDBJ databases">
        <title>Frigoriglobus tundricola gen. nov., sp. nov., a psychrotolerant cellulolytic planctomycete of the family Gemmataceae with two divergent copies of 16S rRNA gene.</title>
        <authorList>
            <person name="Kulichevskaya I.S."/>
            <person name="Ivanova A.A."/>
            <person name="Naumoff D.G."/>
            <person name="Beletsky A.V."/>
            <person name="Rijpstra W.I.C."/>
            <person name="Sinninghe Damste J.S."/>
            <person name="Mardanov A.V."/>
            <person name="Ravin N.V."/>
            <person name="Dedysh S.N."/>
        </authorList>
    </citation>
    <scope>NUCLEOTIDE SEQUENCE [LARGE SCALE GENOMIC DNA]</scope>
    <source>
        <strain evidence="3">PL17</strain>
    </source>
</reference>
<sequence length="50" mass="5531">MRPAPISRLIRSAWRKSSRYPSTGDLGARPGGRRRPPAWPRRPGPGPAAR</sequence>
<dbReference type="AlphaFoldDB" id="A0A6M5YK90"/>
<gene>
    <name evidence="2" type="ORF">FTUN_1918</name>
</gene>
<dbReference type="KEGG" id="ftj:FTUN_1918"/>
<evidence type="ECO:0000256" key="1">
    <source>
        <dbReference type="SAM" id="MobiDB-lite"/>
    </source>
</evidence>
<proteinExistence type="predicted"/>
<keyword evidence="3" id="KW-1185">Reference proteome</keyword>
<evidence type="ECO:0000313" key="2">
    <source>
        <dbReference type="EMBL" id="QJW94398.1"/>
    </source>
</evidence>
<organism evidence="2 3">
    <name type="scientific">Frigoriglobus tundricola</name>
    <dbReference type="NCBI Taxonomy" id="2774151"/>
    <lineage>
        <taxon>Bacteria</taxon>
        <taxon>Pseudomonadati</taxon>
        <taxon>Planctomycetota</taxon>
        <taxon>Planctomycetia</taxon>
        <taxon>Gemmatales</taxon>
        <taxon>Gemmataceae</taxon>
        <taxon>Frigoriglobus</taxon>
    </lineage>
</organism>
<protein>
    <submittedName>
        <fullName evidence="2">Uncharacterized protein</fullName>
    </submittedName>
</protein>
<evidence type="ECO:0000313" key="3">
    <source>
        <dbReference type="Proteomes" id="UP000503447"/>
    </source>
</evidence>
<dbReference type="Proteomes" id="UP000503447">
    <property type="component" value="Chromosome"/>
</dbReference>